<dbReference type="EMBL" id="CVLB01000001">
    <property type="protein sequence ID" value="CRF32349.1"/>
    <property type="molecule type" value="Genomic_DNA"/>
</dbReference>
<protein>
    <submittedName>
        <fullName evidence="3">MolR family transcriptional regulator</fullName>
    </submittedName>
</protein>
<name>A0A0G4K5R9_9SPIR</name>
<gene>
    <name evidence="3" type="ORF">BRSU_0734</name>
</gene>
<dbReference type="Proteomes" id="UP000043763">
    <property type="component" value="Unassembled WGS sequence"/>
</dbReference>
<dbReference type="RefSeq" id="WP_048595129.1">
    <property type="nucleotide sequence ID" value="NZ_CVLB01000001.1"/>
</dbReference>
<proteinExistence type="predicted"/>
<evidence type="ECO:0000313" key="3">
    <source>
        <dbReference type="EMBL" id="CRF32349.1"/>
    </source>
</evidence>
<evidence type="ECO:0000256" key="1">
    <source>
        <dbReference type="SAM" id="Coils"/>
    </source>
</evidence>
<accession>A0A0G4K5R9</accession>
<dbReference type="Pfam" id="PF13569">
    <property type="entry name" value="DUF4132"/>
    <property type="match status" value="1"/>
</dbReference>
<sequence length="1155" mass="135802">MNLEEKLAIYYQGSAIEDDMAKCEATNDFSKIRRNSYDYFHYKEEFLKDYFSIEDEKLKKRYEHFMKILIYGKDKEGEGGTRYVIFDYIVNRDFEKSLRYLVYGYEKRYKEQARTLNGETLIYTVFEDFNKYFSKEFQEYTDKYIDIINNNDNKKILKKMDRDAVIPLIAICSVIKNNKECDEKYINAAIKSFDVLPNLYDTLNVIAAILDKNEAIKNKFIEVLNKNEEYIIDINIILGYHLRSLDYNNPYKAREKFFNAINYPNDFAFIAQHFEDYFHYAFIYGARDLYLNHKEDFYKIYNFVENSLNSDRYNNNRNNDRNKRIFIVLSGVLLEHNDNNLDTNNLKKSITVLETIVNKFTKDNSNRYNPRPTFTTTEKIEEIFDKDKNKLFDTLIDYYTDKKNTYNLYSTYRWGNTLPEYCLSTELYYLFSLFNYDIPEIKNYKKFALDIFKYLPIQLGIRKYIEVQASIGSKTLKEVIDSLLNNKELNITLKEILLSYYFDYAGDLSNYYYDYGGKSLPTLYKELRCVDENNNVIINSVKDELLKSYFDEVVNILNDDKFIKDNIASNKNTALDILRTLYNKCHYNDYHLVYTILENTKRAEVKRHCIKVISDNEAITRPYVEKMSEKARSSELKGALKNIIKNWNLKKYGDYFKSIDEALEFIDTYYNTNYEKNIKFLDDVHLTKVLYNNGTLADERIFKYIIMEYMNLVEPARLKDCDMLAEMLDTTSFTNALEMLYIHWKDSNYEATKKNILIPYLIYSDDLKIDKVYPLIKEFAKGSRTVMAAFIVKCMALNGKNYALILVDGLTRKSPTAKIKEVAIETMENAAYMLDMTADELSDRIIPNFGFSQKGERVLNYGGEARRTFTLSIDNNLELTITDNEKQKVIKSLPAPNSKDDKAEADSAKKECTTLKKEIKTLIQNQKIRLQKVLLNGRKWTYNNFKTVFVENPIMNIFALKLIWGAYDENNNLIQSFRYMEDGTFNTVDEEEYTLPENSLITLVHPSELDADTIEKWKTQLSDYEISQPIEQLNFKYEEIKEEDIKEDKIHSLDSKTIKAGVLMSLATKYDMARGEAMDGGTFCEYILKDTYLNIAVHLSFDYMYFGMDANEDINFGDIEFCEITDGIETLINPLKVNKRFASSIYSIVKSVFGD</sequence>
<feature type="coiled-coil region" evidence="1">
    <location>
        <begin position="898"/>
        <end position="925"/>
    </location>
</feature>
<reference evidence="4" key="1">
    <citation type="submission" date="2015-04" db="EMBL/GenBank/DDBJ databases">
        <authorList>
            <person name="Mushtaq Mamoona"/>
        </authorList>
    </citation>
    <scope>NUCLEOTIDE SEQUENCE [LARGE SCALE GENOMIC DNA]</scope>
    <source>
        <strain evidence="4">AN4859/03</strain>
    </source>
</reference>
<evidence type="ECO:0000259" key="2">
    <source>
        <dbReference type="Pfam" id="PF13569"/>
    </source>
</evidence>
<dbReference type="AlphaFoldDB" id="A0A0G4K5R9"/>
<keyword evidence="1" id="KW-0175">Coiled coil</keyword>
<organism evidence="3 4">
    <name type="scientific">Brachyspira suanatina</name>
    <dbReference type="NCBI Taxonomy" id="381802"/>
    <lineage>
        <taxon>Bacteria</taxon>
        <taxon>Pseudomonadati</taxon>
        <taxon>Spirochaetota</taxon>
        <taxon>Spirochaetia</taxon>
        <taxon>Brachyspirales</taxon>
        <taxon>Brachyspiraceae</taxon>
        <taxon>Brachyspira</taxon>
    </lineage>
</organism>
<dbReference type="OrthoDB" id="4770574at2"/>
<keyword evidence="4" id="KW-1185">Reference proteome</keyword>
<evidence type="ECO:0000313" key="4">
    <source>
        <dbReference type="Proteomes" id="UP000043763"/>
    </source>
</evidence>
<dbReference type="InterPro" id="IPR025406">
    <property type="entry name" value="DUF4132"/>
</dbReference>
<feature type="domain" description="DUF4132" evidence="2">
    <location>
        <begin position="888"/>
        <end position="1069"/>
    </location>
</feature>